<evidence type="ECO:0000313" key="1">
    <source>
        <dbReference type="EMBL" id="KAF5726832.1"/>
    </source>
</evidence>
<organism evidence="1 2">
    <name type="scientific">Tripterygium wilfordii</name>
    <name type="common">Thunder God vine</name>
    <dbReference type="NCBI Taxonomy" id="458696"/>
    <lineage>
        <taxon>Eukaryota</taxon>
        <taxon>Viridiplantae</taxon>
        <taxon>Streptophyta</taxon>
        <taxon>Embryophyta</taxon>
        <taxon>Tracheophyta</taxon>
        <taxon>Spermatophyta</taxon>
        <taxon>Magnoliopsida</taxon>
        <taxon>eudicotyledons</taxon>
        <taxon>Gunneridae</taxon>
        <taxon>Pentapetalae</taxon>
        <taxon>rosids</taxon>
        <taxon>fabids</taxon>
        <taxon>Celastrales</taxon>
        <taxon>Celastraceae</taxon>
        <taxon>Tripterygium</taxon>
    </lineage>
</organism>
<sequence length="160" mass="18555">MLWQHNRSLFYATQIRKIFRSCSLRFTSSSPAMIPAPISDKTHKTHKHPPEYLGQDSYLLKEFKFTLTPEIVHSTLLNCPSDLIALSFFLWCAKRPNYFHDSQGFAHMVPVVTRLKSRYKSVKGILGQLYSVCCVIKAQTFLLLLEICWRGGMYDMVFEV</sequence>
<dbReference type="Proteomes" id="UP000593562">
    <property type="component" value="Unassembled WGS sequence"/>
</dbReference>
<dbReference type="EMBL" id="JAAARO010000022">
    <property type="protein sequence ID" value="KAF5726832.1"/>
    <property type="molecule type" value="Genomic_DNA"/>
</dbReference>
<accession>A0A7J7BY78</accession>
<gene>
    <name evidence="1" type="ORF">HS088_TW22G00516</name>
</gene>
<dbReference type="AlphaFoldDB" id="A0A7J7BY78"/>
<name>A0A7J7BY78_TRIWF</name>
<reference evidence="1 2" key="1">
    <citation type="journal article" date="2020" name="Nat. Commun.">
        <title>Genome of Tripterygium wilfordii and identification of cytochrome P450 involved in triptolide biosynthesis.</title>
        <authorList>
            <person name="Tu L."/>
            <person name="Su P."/>
            <person name="Zhang Z."/>
            <person name="Gao L."/>
            <person name="Wang J."/>
            <person name="Hu T."/>
            <person name="Zhou J."/>
            <person name="Zhang Y."/>
            <person name="Zhao Y."/>
            <person name="Liu Y."/>
            <person name="Song Y."/>
            <person name="Tong Y."/>
            <person name="Lu Y."/>
            <person name="Yang J."/>
            <person name="Xu C."/>
            <person name="Jia M."/>
            <person name="Peters R.J."/>
            <person name="Huang L."/>
            <person name="Gao W."/>
        </authorList>
    </citation>
    <scope>NUCLEOTIDE SEQUENCE [LARGE SCALE GENOMIC DNA]</scope>
    <source>
        <strain evidence="2">cv. XIE 37</strain>
        <tissue evidence="1">Leaf</tissue>
    </source>
</reference>
<keyword evidence="2" id="KW-1185">Reference proteome</keyword>
<dbReference type="InParanoid" id="A0A7J7BY78"/>
<evidence type="ECO:0000313" key="2">
    <source>
        <dbReference type="Proteomes" id="UP000593562"/>
    </source>
</evidence>
<comment type="caution">
    <text evidence="1">The sequence shown here is derived from an EMBL/GenBank/DDBJ whole genome shotgun (WGS) entry which is preliminary data.</text>
</comment>
<proteinExistence type="predicted"/>
<protein>
    <submittedName>
        <fullName evidence="1">Putative pentatricopeptide repeat-containing protein</fullName>
    </submittedName>
</protein>